<evidence type="ECO:0000313" key="4">
    <source>
        <dbReference type="Proteomes" id="UP000077098"/>
    </source>
</evidence>
<dbReference type="PANTHER" id="PTHR30388">
    <property type="entry name" value="ALDEHYDE OXIDOREDUCTASE MOLYBDENUM COFACTOR ASSEMBLY PROTEIN"/>
    <property type="match status" value="1"/>
</dbReference>
<dbReference type="PANTHER" id="PTHR30388:SF4">
    <property type="entry name" value="MOLYBDENUM COFACTOR INSERTION CHAPERONE PAOD"/>
    <property type="match status" value="1"/>
</dbReference>
<dbReference type="Gene3D" id="3.40.50.720">
    <property type="entry name" value="NAD(P)-binding Rossmann-like Domain"/>
    <property type="match status" value="1"/>
</dbReference>
<name>A0A176XH49_AGRTU</name>
<comment type="caution">
    <text evidence="3">The sequence shown here is derived from an EMBL/GenBank/DDBJ whole genome shotgun (WGS) entry which is preliminary data.</text>
</comment>
<dbReference type="Pfam" id="PF02625">
    <property type="entry name" value="XdhC_CoxI"/>
    <property type="match status" value="1"/>
</dbReference>
<evidence type="ECO:0000259" key="2">
    <source>
        <dbReference type="Pfam" id="PF13478"/>
    </source>
</evidence>
<feature type="domain" description="XdhC- CoxI" evidence="1">
    <location>
        <begin position="35"/>
        <end position="95"/>
    </location>
</feature>
<reference evidence="3 4" key="1">
    <citation type="submission" date="2016-05" db="EMBL/GenBank/DDBJ databases">
        <authorList>
            <person name="Lavstsen T."/>
            <person name="Jespersen J.S."/>
        </authorList>
    </citation>
    <scope>NUCLEOTIDE SEQUENCE [LARGE SCALE GENOMIC DNA]</scope>
    <source>
        <strain evidence="3 4">KCJ1736</strain>
    </source>
</reference>
<dbReference type="RefSeq" id="WP_063948062.1">
    <property type="nucleotide sequence ID" value="NZ_LXPS01000007.1"/>
</dbReference>
<evidence type="ECO:0000313" key="3">
    <source>
        <dbReference type="EMBL" id="OAE48285.1"/>
    </source>
</evidence>
<evidence type="ECO:0000259" key="1">
    <source>
        <dbReference type="Pfam" id="PF02625"/>
    </source>
</evidence>
<accession>A0A176XH49</accession>
<dbReference type="AlphaFoldDB" id="A0A176XH49"/>
<dbReference type="Pfam" id="PF13478">
    <property type="entry name" value="XdhC_C"/>
    <property type="match status" value="1"/>
</dbReference>
<dbReference type="EMBL" id="LXPS01000007">
    <property type="protein sequence ID" value="OAE48285.1"/>
    <property type="molecule type" value="Genomic_DNA"/>
</dbReference>
<organism evidence="3 4">
    <name type="scientific">Agrobacterium tumefaciens</name>
    <dbReference type="NCBI Taxonomy" id="358"/>
    <lineage>
        <taxon>Bacteria</taxon>
        <taxon>Pseudomonadati</taxon>
        <taxon>Pseudomonadota</taxon>
        <taxon>Alphaproteobacteria</taxon>
        <taxon>Hyphomicrobiales</taxon>
        <taxon>Rhizobiaceae</taxon>
        <taxon>Rhizobium/Agrobacterium group</taxon>
        <taxon>Agrobacterium</taxon>
        <taxon>Agrobacterium tumefaciens complex</taxon>
    </lineage>
</organism>
<evidence type="ECO:0008006" key="5">
    <source>
        <dbReference type="Google" id="ProtNLM"/>
    </source>
</evidence>
<sequence>MESVSRTASTPSRAHALDDPREILSFAVAAFNNGGCAIASLIEINGGAARALGAQMAIAQDGRFCGYLSGGCIEAAVAAEAVAAMAEGRDRIIKIGEGSGFFDLRLPCGGSITVAIHVLRNGRILPTILHKLTERQAVASAYLPESEELKIVEPVPRSGWKDQSFITSYHPPTRLIISGQHGETETLRRLALSVGYEVIVLSGRSNCLQFEQATLDEWTAVVLMHHDLDGEEQILQAALSSPAFYIGALGSSRTHSRRVEKLVGAGHSQGAISRIRAPIGMFGPCRDFNTLSISVLADVSSRASTR</sequence>
<dbReference type="InterPro" id="IPR027051">
    <property type="entry name" value="XdhC_Rossmann_dom"/>
</dbReference>
<dbReference type="InterPro" id="IPR003777">
    <property type="entry name" value="XdhC_CoxI"/>
</dbReference>
<dbReference type="Proteomes" id="UP000077098">
    <property type="component" value="Unassembled WGS sequence"/>
</dbReference>
<protein>
    <recommendedName>
        <fullName evidence="5">XdhC family protein</fullName>
    </recommendedName>
</protein>
<proteinExistence type="predicted"/>
<feature type="domain" description="XdhC Rossmann" evidence="2">
    <location>
        <begin position="175"/>
        <end position="299"/>
    </location>
</feature>
<dbReference type="InterPro" id="IPR052698">
    <property type="entry name" value="MoCofactor_Util/Proc"/>
</dbReference>
<gene>
    <name evidence="3" type="ORF">A7J57_22835</name>
</gene>